<keyword evidence="1" id="KW-1133">Transmembrane helix</keyword>
<name>A0A9X3CKG7_9VIBR</name>
<dbReference type="EMBL" id="JAKRRY010000002">
    <property type="protein sequence ID" value="MCW8345093.1"/>
    <property type="molecule type" value="Genomic_DNA"/>
</dbReference>
<accession>A0A9X3CKG7</accession>
<organism evidence="2 3">
    <name type="scientific">Vibrio qingdaonensis</name>
    <dbReference type="NCBI Taxonomy" id="2829491"/>
    <lineage>
        <taxon>Bacteria</taxon>
        <taxon>Pseudomonadati</taxon>
        <taxon>Pseudomonadota</taxon>
        <taxon>Gammaproteobacteria</taxon>
        <taxon>Vibrionales</taxon>
        <taxon>Vibrionaceae</taxon>
        <taxon>Vibrio</taxon>
    </lineage>
</organism>
<evidence type="ECO:0000313" key="2">
    <source>
        <dbReference type="EMBL" id="MCW8345093.1"/>
    </source>
</evidence>
<evidence type="ECO:0000313" key="3">
    <source>
        <dbReference type="Proteomes" id="UP001155587"/>
    </source>
</evidence>
<reference evidence="2" key="1">
    <citation type="submission" date="2022-02" db="EMBL/GenBank/DDBJ databases">
        <title>Vibrio sp. nov, a new bacterium isolated from seawater.</title>
        <authorList>
            <person name="Yuan Y."/>
        </authorList>
    </citation>
    <scope>NUCLEOTIDE SEQUENCE</scope>
    <source>
        <strain evidence="2">ZSDZ65</strain>
    </source>
</reference>
<dbReference type="RefSeq" id="WP_265673537.1">
    <property type="nucleotide sequence ID" value="NZ_JAKRRY010000002.1"/>
</dbReference>
<dbReference type="AlphaFoldDB" id="A0A9X3CKG7"/>
<sequence length="129" mass="14541">MISATEFKITSSVFSYKRDEFPLVKIQGARVKLNTISDHLLKIVLVGVLFSSVVWMIYPEEFGVLLAPIAFVVGVVYTIFNIKKYELQVEFEHIDETGVQWVSVVGSSHPQSKPVFEIQVDALKHAISK</sequence>
<comment type="caution">
    <text evidence="2">The sequence shown here is derived from an EMBL/GenBank/DDBJ whole genome shotgun (WGS) entry which is preliminary data.</text>
</comment>
<proteinExistence type="predicted"/>
<keyword evidence="1" id="KW-0812">Transmembrane</keyword>
<keyword evidence="3" id="KW-1185">Reference proteome</keyword>
<protein>
    <submittedName>
        <fullName evidence="2">Uncharacterized protein</fullName>
    </submittedName>
</protein>
<gene>
    <name evidence="2" type="ORF">MD535_03500</name>
</gene>
<feature type="transmembrane region" description="Helical" evidence="1">
    <location>
        <begin position="40"/>
        <end position="58"/>
    </location>
</feature>
<dbReference type="Proteomes" id="UP001155587">
    <property type="component" value="Unassembled WGS sequence"/>
</dbReference>
<keyword evidence="1" id="KW-0472">Membrane</keyword>
<evidence type="ECO:0000256" key="1">
    <source>
        <dbReference type="SAM" id="Phobius"/>
    </source>
</evidence>
<feature type="transmembrane region" description="Helical" evidence="1">
    <location>
        <begin position="64"/>
        <end position="82"/>
    </location>
</feature>